<dbReference type="STRING" id="1618387.UW44_C0001G0002"/>
<dbReference type="EMBL" id="LCIH01000001">
    <property type="protein sequence ID" value="KKT52450.1"/>
    <property type="molecule type" value="Genomic_DNA"/>
</dbReference>
<dbReference type="GO" id="GO:0007165">
    <property type="term" value="P:signal transduction"/>
    <property type="evidence" value="ECO:0007669"/>
    <property type="project" value="InterPro"/>
</dbReference>
<dbReference type="InterPro" id="IPR000157">
    <property type="entry name" value="TIR_dom"/>
</dbReference>
<accession>A0A0G1HZN5</accession>
<sequence length="167" mass="18983">MSIVNRISEALDGLKFPKCKIFVLNASSDDKLAWDMITMFRSHGILCWDSQNCMLPGQVRETEQEKAIFEADFVIAIFSNGSQGAEGRYAALLKIAYSAQQERLEGGIKLISVLIESCQLPYEYRRYQPLDLTVQGSAIRLVESFKTEYARRKRLGIKPTKPEAIWL</sequence>
<proteinExistence type="predicted"/>
<evidence type="ECO:0000313" key="3">
    <source>
        <dbReference type="Proteomes" id="UP000034006"/>
    </source>
</evidence>
<dbReference type="InterPro" id="IPR035897">
    <property type="entry name" value="Toll_tir_struct_dom_sf"/>
</dbReference>
<evidence type="ECO:0000313" key="2">
    <source>
        <dbReference type="EMBL" id="KKT52450.1"/>
    </source>
</evidence>
<dbReference type="Pfam" id="PF13676">
    <property type="entry name" value="TIR_2"/>
    <property type="match status" value="1"/>
</dbReference>
<dbReference type="SUPFAM" id="SSF52200">
    <property type="entry name" value="Toll/Interleukin receptor TIR domain"/>
    <property type="match status" value="1"/>
</dbReference>
<dbReference type="Gene3D" id="3.40.50.10140">
    <property type="entry name" value="Toll/interleukin-1 receptor homology (TIR) domain"/>
    <property type="match status" value="1"/>
</dbReference>
<name>A0A0G1HZN5_9BACT</name>
<dbReference type="AlphaFoldDB" id="A0A0G1HZN5"/>
<feature type="domain" description="TIR" evidence="1">
    <location>
        <begin position="21"/>
        <end position="133"/>
    </location>
</feature>
<gene>
    <name evidence="2" type="ORF">UW44_C0001G0002</name>
</gene>
<evidence type="ECO:0000259" key="1">
    <source>
        <dbReference type="Pfam" id="PF13676"/>
    </source>
</evidence>
<protein>
    <recommendedName>
        <fullName evidence="1">TIR domain-containing protein</fullName>
    </recommendedName>
</protein>
<dbReference type="Proteomes" id="UP000034006">
    <property type="component" value="Unassembled WGS sequence"/>
</dbReference>
<comment type="caution">
    <text evidence="2">The sequence shown here is derived from an EMBL/GenBank/DDBJ whole genome shotgun (WGS) entry which is preliminary data.</text>
</comment>
<reference evidence="2 3" key="1">
    <citation type="journal article" date="2015" name="Nature">
        <title>rRNA introns, odd ribosomes, and small enigmatic genomes across a large radiation of phyla.</title>
        <authorList>
            <person name="Brown C.T."/>
            <person name="Hug L.A."/>
            <person name="Thomas B.C."/>
            <person name="Sharon I."/>
            <person name="Castelle C.J."/>
            <person name="Singh A."/>
            <person name="Wilkins M.J."/>
            <person name="Williams K.H."/>
            <person name="Banfield J.F."/>
        </authorList>
    </citation>
    <scope>NUCLEOTIDE SEQUENCE [LARGE SCALE GENOMIC DNA]</scope>
</reference>
<organism evidence="2 3">
    <name type="scientific">Candidatus Collierbacteria bacterium GW2011_GWB2_44_22</name>
    <dbReference type="NCBI Taxonomy" id="1618387"/>
    <lineage>
        <taxon>Bacteria</taxon>
        <taxon>Candidatus Collieribacteriota</taxon>
    </lineage>
</organism>